<reference evidence="2 3" key="1">
    <citation type="journal article" date="2016" name="Nat. Commun.">
        <title>Thousands of microbial genomes shed light on interconnected biogeochemical processes in an aquifer system.</title>
        <authorList>
            <person name="Anantharaman K."/>
            <person name="Brown C.T."/>
            <person name="Hug L.A."/>
            <person name="Sharon I."/>
            <person name="Castelle C.J."/>
            <person name="Probst A.J."/>
            <person name="Thomas B.C."/>
            <person name="Singh A."/>
            <person name="Wilkins M.J."/>
            <person name="Karaoz U."/>
            <person name="Brodie E.L."/>
            <person name="Williams K.H."/>
            <person name="Hubbard S.S."/>
            <person name="Banfield J.F."/>
        </authorList>
    </citation>
    <scope>NUCLEOTIDE SEQUENCE [LARGE SCALE GENOMIC DNA]</scope>
</reference>
<proteinExistence type="predicted"/>
<keyword evidence="1" id="KW-1133">Transmembrane helix</keyword>
<comment type="caution">
    <text evidence="2">The sequence shown here is derived from an EMBL/GenBank/DDBJ whole genome shotgun (WGS) entry which is preliminary data.</text>
</comment>
<sequence>MSQNKKFNLVYLFLIILPLVTGFLVDNLDLSKTVSKNIINILFAVAIVGCVIVLRLNKTIGNNSLARYIFVGILAIFLFVYIYSLNSLSNFGF</sequence>
<keyword evidence="1" id="KW-0472">Membrane</keyword>
<keyword evidence="1" id="KW-0812">Transmembrane</keyword>
<dbReference type="AlphaFoldDB" id="A0A1F5QCB2"/>
<feature type="transmembrane region" description="Helical" evidence="1">
    <location>
        <begin position="68"/>
        <end position="85"/>
    </location>
</feature>
<feature type="transmembrane region" description="Helical" evidence="1">
    <location>
        <begin position="37"/>
        <end position="56"/>
    </location>
</feature>
<dbReference type="EMBL" id="MFFF01000015">
    <property type="protein sequence ID" value="OGE99796.1"/>
    <property type="molecule type" value="Genomic_DNA"/>
</dbReference>
<name>A0A1F5QCB2_9BACT</name>
<protein>
    <submittedName>
        <fullName evidence="2">Uncharacterized protein</fullName>
    </submittedName>
</protein>
<dbReference type="Proteomes" id="UP000177235">
    <property type="component" value="Unassembled WGS sequence"/>
</dbReference>
<accession>A0A1F5QCB2</accession>
<evidence type="ECO:0000313" key="2">
    <source>
        <dbReference type="EMBL" id="OGE99796.1"/>
    </source>
</evidence>
<evidence type="ECO:0000256" key="1">
    <source>
        <dbReference type="SAM" id="Phobius"/>
    </source>
</evidence>
<organism evidence="2 3">
    <name type="scientific">Candidatus Doudnabacteria bacterium RIFCSPLOWO2_02_FULL_48_13</name>
    <dbReference type="NCBI Taxonomy" id="1817845"/>
    <lineage>
        <taxon>Bacteria</taxon>
        <taxon>Candidatus Doudnaibacteriota</taxon>
    </lineage>
</organism>
<gene>
    <name evidence="2" type="ORF">A3J05_00805</name>
</gene>
<feature type="transmembrane region" description="Helical" evidence="1">
    <location>
        <begin position="7"/>
        <end position="25"/>
    </location>
</feature>
<evidence type="ECO:0000313" key="3">
    <source>
        <dbReference type="Proteomes" id="UP000177235"/>
    </source>
</evidence>